<dbReference type="PANTHER" id="PTHR30217">
    <property type="entry name" value="PEPTIDASE U32 FAMILY"/>
    <property type="match status" value="1"/>
</dbReference>
<dbReference type="GO" id="GO:0008233">
    <property type="term" value="F:peptidase activity"/>
    <property type="evidence" value="ECO:0007669"/>
    <property type="project" value="UniProtKB-KW"/>
</dbReference>
<feature type="domain" description="Peptidase U32 collagenase" evidence="2">
    <location>
        <begin position="394"/>
        <end position="477"/>
    </location>
</feature>
<feature type="region of interest" description="Disordered" evidence="1">
    <location>
        <begin position="684"/>
        <end position="704"/>
    </location>
</feature>
<accession>A0A1J5S203</accession>
<dbReference type="InterPro" id="IPR051454">
    <property type="entry name" value="RNA/ubiquinone_mod_enzymes"/>
</dbReference>
<organism evidence="3">
    <name type="scientific">mine drainage metagenome</name>
    <dbReference type="NCBI Taxonomy" id="410659"/>
    <lineage>
        <taxon>unclassified sequences</taxon>
        <taxon>metagenomes</taxon>
        <taxon>ecological metagenomes</taxon>
    </lineage>
</organism>
<dbReference type="PROSITE" id="PS01276">
    <property type="entry name" value="PEPTIDASE_U32"/>
    <property type="match status" value="1"/>
</dbReference>
<evidence type="ECO:0000259" key="2">
    <source>
        <dbReference type="Pfam" id="PF12392"/>
    </source>
</evidence>
<dbReference type="InterPro" id="IPR001539">
    <property type="entry name" value="Peptidase_U32"/>
</dbReference>
<keyword evidence="3" id="KW-0378">Hydrolase</keyword>
<evidence type="ECO:0000313" key="3">
    <source>
        <dbReference type="EMBL" id="OIQ94381.1"/>
    </source>
</evidence>
<dbReference type="GO" id="GO:0006508">
    <property type="term" value="P:proteolysis"/>
    <property type="evidence" value="ECO:0007669"/>
    <property type="project" value="UniProtKB-KW"/>
</dbReference>
<feature type="domain" description="Peptidase U32 collagenase" evidence="2">
    <location>
        <begin position="520"/>
        <end position="553"/>
    </location>
</feature>
<dbReference type="EMBL" id="MLJW01000187">
    <property type="protein sequence ID" value="OIQ94381.1"/>
    <property type="molecule type" value="Genomic_DNA"/>
</dbReference>
<comment type="caution">
    <text evidence="3">The sequence shown here is derived from an EMBL/GenBank/DDBJ whole genome shotgun (WGS) entry which is preliminary data.</text>
</comment>
<dbReference type="EC" id="3.4.-.-" evidence="3"/>
<dbReference type="Pfam" id="PF12392">
    <property type="entry name" value="DUF3656"/>
    <property type="match status" value="2"/>
</dbReference>
<reference evidence="3" key="1">
    <citation type="submission" date="2016-10" db="EMBL/GenBank/DDBJ databases">
        <title>Sequence of Gallionella enrichment culture.</title>
        <authorList>
            <person name="Poehlein A."/>
            <person name="Muehling M."/>
            <person name="Daniel R."/>
        </authorList>
    </citation>
    <scope>NUCLEOTIDE SEQUENCE</scope>
</reference>
<sequence>MSVHHSSQPLELLAPAKTSAIGREAILHGADAVYIGGPAFGARDKAGNTLADIAGLVEYAHRFHARIYVTLNTILHDAELDAARKLAYDCYEAGVDALIVQDMGMLELDLPPIDLHASTQCDIRTPEKARFLADAGFSQIVLARELTIQEIAKVRAAVPADTVIEHFIHGALCVAYSGQCNISHAHTGRSANRGDCSQACRLPYTLQDAQGRVVAFEKHLLSVKDNNQSGNLGALIDAGVRSFKIEGRYKEAAYVKNITGHYRQLLDGILNERPELHAASSGKTKLLFTPDPDKTFHRGATDYFSNGRKADIGAFDTPTFVGLELGTVTQVGDKWFEMESNEDLANSDGLNYLHKREVIGLQANVVERKGKVWRVYPNEPMHTLHGLRPGLAISRNRDHAWEQALTKKSAERRIGVDAVFAETADGFSLTLRDEDGITVTSSASFDKQPAQHPAEAEDSVREHLARFGNTNFELSNIPSVRAELVEARHGSTASIHSPFDKPVLSKVEGRRANGSELNEHHVTVNWTQPWFVPSSLANRLRRDAVEKLEAARLGAYVRPLRKAAAEPPAKYPEESLSFLANVYNSAARAFYAKHGVKLIEAAYEAHEEAGEVPLMITRHCIRYSLSLCPKQAKGVIGVQGQVRAEPMTLINGSEHLTLQFDCRNCEMHVMGRMKKHILKAAPPSTVPVTFHPRQPERQSKRSLA</sequence>
<proteinExistence type="predicted"/>
<dbReference type="PANTHER" id="PTHR30217:SF10">
    <property type="entry name" value="23S RRNA 5-HYDROXYCYTIDINE C2501 SYNTHASE"/>
    <property type="match status" value="1"/>
</dbReference>
<protein>
    <submittedName>
        <fullName evidence="3">Putative protease YdcP</fullName>
        <ecNumber evidence="3">3.4.-.-</ecNumber>
    </submittedName>
</protein>
<gene>
    <name evidence="3" type="primary">ydcP_11</name>
    <name evidence="3" type="ORF">GALL_236280</name>
</gene>
<dbReference type="AlphaFoldDB" id="A0A1J5S203"/>
<evidence type="ECO:0000256" key="1">
    <source>
        <dbReference type="SAM" id="MobiDB-lite"/>
    </source>
</evidence>
<dbReference type="InterPro" id="IPR020988">
    <property type="entry name" value="Pept_U32_collagenase"/>
</dbReference>
<dbReference type="Pfam" id="PF01136">
    <property type="entry name" value="Peptidase_U32"/>
    <property type="match status" value="1"/>
</dbReference>
<keyword evidence="3" id="KW-0645">Protease</keyword>
<name>A0A1J5S203_9ZZZZ</name>
<feature type="compositionally biased region" description="Basic and acidic residues" evidence="1">
    <location>
        <begin position="693"/>
        <end position="704"/>
    </location>
</feature>